<dbReference type="PANTHER" id="PTHR47436:SF1">
    <property type="entry name" value="SET DOMAIN-CONTAINING PROTEIN"/>
    <property type="match status" value="1"/>
</dbReference>
<dbReference type="EMBL" id="FNXT01000731">
    <property type="protein sequence ID" value="SZX66712.1"/>
    <property type="molecule type" value="Genomic_DNA"/>
</dbReference>
<protein>
    <recommendedName>
        <fullName evidence="2">SET domain-containing protein</fullName>
    </recommendedName>
</protein>
<dbReference type="GO" id="GO:0008168">
    <property type="term" value="F:methyltransferase activity"/>
    <property type="evidence" value="ECO:0007669"/>
    <property type="project" value="InterPro"/>
</dbReference>
<dbReference type="AlphaFoldDB" id="A0A383VPN9"/>
<dbReference type="STRING" id="3088.A0A383VPN9"/>
<feature type="compositionally biased region" description="Low complexity" evidence="1">
    <location>
        <begin position="209"/>
        <end position="241"/>
    </location>
</feature>
<name>A0A383VPN9_TETOB</name>
<dbReference type="SUPFAM" id="SSF82199">
    <property type="entry name" value="SET domain"/>
    <property type="match status" value="1"/>
</dbReference>
<dbReference type="CDD" id="cd20071">
    <property type="entry name" value="SET_SMYD"/>
    <property type="match status" value="1"/>
</dbReference>
<evidence type="ECO:0000313" key="3">
    <source>
        <dbReference type="EMBL" id="SZX66712.1"/>
    </source>
</evidence>
<evidence type="ECO:0000259" key="2">
    <source>
        <dbReference type="PROSITE" id="PS50280"/>
    </source>
</evidence>
<dbReference type="Pfam" id="PF00856">
    <property type="entry name" value="SET"/>
    <property type="match status" value="1"/>
</dbReference>
<evidence type="ECO:0000313" key="4">
    <source>
        <dbReference type="Proteomes" id="UP000256970"/>
    </source>
</evidence>
<dbReference type="InterPro" id="IPR046341">
    <property type="entry name" value="SET_dom_sf"/>
</dbReference>
<dbReference type="Gene3D" id="2.170.270.10">
    <property type="entry name" value="SET domain"/>
    <property type="match status" value="1"/>
</dbReference>
<dbReference type="PROSITE" id="PS50280">
    <property type="entry name" value="SET"/>
    <property type="match status" value="1"/>
</dbReference>
<feature type="region of interest" description="Disordered" evidence="1">
    <location>
        <begin position="417"/>
        <end position="438"/>
    </location>
</feature>
<organism evidence="3 4">
    <name type="scientific">Tetradesmus obliquus</name>
    <name type="common">Green alga</name>
    <name type="synonym">Acutodesmus obliquus</name>
    <dbReference type="NCBI Taxonomy" id="3088"/>
    <lineage>
        <taxon>Eukaryota</taxon>
        <taxon>Viridiplantae</taxon>
        <taxon>Chlorophyta</taxon>
        <taxon>core chlorophytes</taxon>
        <taxon>Chlorophyceae</taxon>
        <taxon>CS clade</taxon>
        <taxon>Sphaeropleales</taxon>
        <taxon>Scenedesmaceae</taxon>
        <taxon>Tetradesmus</taxon>
    </lineage>
</organism>
<sequence length="630" mass="65392">MASDTTSNNPLLQLVPQDTANEYYTAVLSSLKANGIEIRPDAGGGRGKGVFATKGFQQGDVLWTERPLAAVQQLDSKLEVSTCSHCFKAVGTVEQHVGGKICCLINELSDATEEDDLRQVQDRVDKIQAAVNSQFLEGLLQGRVDLPLTGEVDMAEPVKCRGGCSEEYCSSGCEAEAWERYHCLLCPVGAAEGPSSSSSSSSDDKGKGKAAAAPQHSASCSHSPAGGSSSSSGDGAGSSSSRRAQKPAVQQLHGVAVNRAKLGAFFEHADETNDIFRVAAQVIASTIITADKLLQQAAADTAEGAEAGAAYARAISAAAAGERIAARVVTPAHAAAAAAEGAGSTAAAGRDEQQEAAAAFARAAGAAQAGSTVQQVLVAAGSEQQQQQQQCLQALQAAFLPFAVGHKAAWWDVVAEQQEEAEQQEGSESDGDSDSEEVDAAELRAQLKELAADSLALLRAGLQDSRFPQLFDLQLYGSLVGMFELNNLALAVPAPVARYKDMLLHPAEYGVDMDAAAAAVQEVQPLLEALGDDADAPAEGTGFYALQSCVNHSCAPNAAATCLPSGQMVLRALTDIAAGSEVLLSYIEEEGAGLQERRAMLRDYGFVCSCERCSAEELAGALQAQQLVAA</sequence>
<feature type="domain" description="SET" evidence="2">
    <location>
        <begin position="34"/>
        <end position="587"/>
    </location>
</feature>
<evidence type="ECO:0000256" key="1">
    <source>
        <dbReference type="SAM" id="MobiDB-lite"/>
    </source>
</evidence>
<gene>
    <name evidence="3" type="ORF">BQ4739_LOCUS7130</name>
</gene>
<dbReference type="Proteomes" id="UP000256970">
    <property type="component" value="Unassembled WGS sequence"/>
</dbReference>
<proteinExistence type="predicted"/>
<keyword evidence="4" id="KW-1185">Reference proteome</keyword>
<reference evidence="3 4" key="1">
    <citation type="submission" date="2016-10" db="EMBL/GenBank/DDBJ databases">
        <authorList>
            <person name="Cai Z."/>
        </authorList>
    </citation>
    <scope>NUCLEOTIDE SEQUENCE [LARGE SCALE GENOMIC DNA]</scope>
</reference>
<dbReference type="InterPro" id="IPR044237">
    <property type="entry name" value="ATXR2-like"/>
</dbReference>
<dbReference type="PANTHER" id="PTHR47436">
    <property type="entry name" value="HISTONE-LYSINE N-METHYLTRANSFERASE ATXR2"/>
    <property type="match status" value="1"/>
</dbReference>
<accession>A0A383VPN9</accession>
<feature type="region of interest" description="Disordered" evidence="1">
    <location>
        <begin position="193"/>
        <end position="250"/>
    </location>
</feature>
<dbReference type="InterPro" id="IPR001214">
    <property type="entry name" value="SET_dom"/>
</dbReference>